<keyword evidence="2" id="KW-0929">Antimicrobial</keyword>
<sequence length="79" mass="8704">MKLSKRILSALLMISFILIAATTEMGLSKRICKAQSDSFSGVCFTNNNCAIICQLAEQFEDGQCEFDVPFPRCVCTKAC</sequence>
<dbReference type="Gene3D" id="3.30.30.10">
    <property type="entry name" value="Knottin, scorpion toxin-like"/>
    <property type="match status" value="1"/>
</dbReference>
<accession>A0ABM1RSU9</accession>
<evidence type="ECO:0000256" key="2">
    <source>
        <dbReference type="ARBA" id="ARBA00022529"/>
    </source>
</evidence>
<keyword evidence="3" id="KW-0295">Fungicide</keyword>
<evidence type="ECO:0000256" key="5">
    <source>
        <dbReference type="ARBA" id="ARBA00022821"/>
    </source>
</evidence>
<dbReference type="SUPFAM" id="SSF57095">
    <property type="entry name" value="Scorpion toxin-like"/>
    <property type="match status" value="1"/>
</dbReference>
<evidence type="ECO:0000256" key="4">
    <source>
        <dbReference type="ARBA" id="ARBA00022729"/>
    </source>
</evidence>
<organism evidence="9 10">
    <name type="scientific">Camelina sativa</name>
    <name type="common">False flax</name>
    <name type="synonym">Myagrum sativum</name>
    <dbReference type="NCBI Taxonomy" id="90675"/>
    <lineage>
        <taxon>Eukaryota</taxon>
        <taxon>Viridiplantae</taxon>
        <taxon>Streptophyta</taxon>
        <taxon>Embryophyta</taxon>
        <taxon>Tracheophyta</taxon>
        <taxon>Spermatophyta</taxon>
        <taxon>Magnoliopsida</taxon>
        <taxon>eudicotyledons</taxon>
        <taxon>Gunneridae</taxon>
        <taxon>Pentapetalae</taxon>
        <taxon>rosids</taxon>
        <taxon>malvids</taxon>
        <taxon>Brassicales</taxon>
        <taxon>Brassicaceae</taxon>
        <taxon>Camelineae</taxon>
        <taxon>Camelina</taxon>
    </lineage>
</organism>
<dbReference type="Pfam" id="PF00304">
    <property type="entry name" value="Gamma-thionin"/>
    <property type="match status" value="1"/>
</dbReference>
<comment type="similarity">
    <text evidence="1">Belongs to the DEFL family.</text>
</comment>
<keyword evidence="4 7" id="KW-0732">Signal</keyword>
<evidence type="ECO:0000256" key="6">
    <source>
        <dbReference type="ARBA" id="ARBA00023157"/>
    </source>
</evidence>
<evidence type="ECO:0000313" key="10">
    <source>
        <dbReference type="RefSeq" id="XP_019102087.1"/>
    </source>
</evidence>
<dbReference type="Proteomes" id="UP000694864">
    <property type="component" value="Chromosome 6"/>
</dbReference>
<dbReference type="InterPro" id="IPR003614">
    <property type="entry name" value="Knottins"/>
</dbReference>
<name>A0ABM1RSU9_CAMSA</name>
<dbReference type="RefSeq" id="XP_019102087.1">
    <property type="nucleotide sequence ID" value="XM_019246542.1"/>
</dbReference>
<keyword evidence="6" id="KW-1015">Disulfide bond</keyword>
<reference evidence="10" key="2">
    <citation type="submission" date="2025-08" db="UniProtKB">
        <authorList>
            <consortium name="RefSeq"/>
        </authorList>
    </citation>
    <scope>IDENTIFICATION</scope>
    <source>
        <tissue evidence="10">Leaf</tissue>
    </source>
</reference>
<dbReference type="PANTHER" id="PTHR33147:SF39">
    <property type="entry name" value="DRO1 PROTEIN-RELATED"/>
    <property type="match status" value="1"/>
</dbReference>
<evidence type="ECO:0000256" key="7">
    <source>
        <dbReference type="SAM" id="SignalP"/>
    </source>
</evidence>
<feature type="chain" id="PRO_5045939580" evidence="7">
    <location>
        <begin position="29"/>
        <end position="79"/>
    </location>
</feature>
<dbReference type="PANTHER" id="PTHR33147">
    <property type="entry name" value="DEFENSIN-LIKE PROTEIN 1"/>
    <property type="match status" value="1"/>
</dbReference>
<keyword evidence="9" id="KW-1185">Reference proteome</keyword>
<feature type="domain" description="Knottins-like" evidence="8">
    <location>
        <begin position="31"/>
        <end position="79"/>
    </location>
</feature>
<feature type="signal peptide" evidence="7">
    <location>
        <begin position="1"/>
        <end position="28"/>
    </location>
</feature>
<dbReference type="InterPro" id="IPR036574">
    <property type="entry name" value="Scorpion_toxin-like_sf"/>
</dbReference>
<dbReference type="PROSITE" id="PS00940">
    <property type="entry name" value="GAMMA_THIONIN"/>
    <property type="match status" value="1"/>
</dbReference>
<protein>
    <submittedName>
        <fullName evidence="10">Defensin-like protein 8</fullName>
    </submittedName>
</protein>
<evidence type="ECO:0000256" key="1">
    <source>
        <dbReference type="ARBA" id="ARBA00006722"/>
    </source>
</evidence>
<dbReference type="InterPro" id="IPR008176">
    <property type="entry name" value="Defensin_plant"/>
</dbReference>
<gene>
    <name evidence="10" type="primary">LOC109133432</name>
</gene>
<evidence type="ECO:0000259" key="8">
    <source>
        <dbReference type="SMART" id="SM00505"/>
    </source>
</evidence>
<proteinExistence type="inferred from homology"/>
<dbReference type="GeneID" id="109133432"/>
<keyword evidence="5" id="KW-0611">Plant defense</keyword>
<evidence type="ECO:0000313" key="9">
    <source>
        <dbReference type="Proteomes" id="UP000694864"/>
    </source>
</evidence>
<dbReference type="SMART" id="SM00505">
    <property type="entry name" value="Knot1"/>
    <property type="match status" value="1"/>
</dbReference>
<evidence type="ECO:0000256" key="3">
    <source>
        <dbReference type="ARBA" id="ARBA00022577"/>
    </source>
</evidence>
<reference evidence="9" key="1">
    <citation type="journal article" date="2014" name="Nat. Commun.">
        <title>The emerging biofuel crop Camelina sativa retains a highly undifferentiated hexaploid genome structure.</title>
        <authorList>
            <person name="Kagale S."/>
            <person name="Koh C."/>
            <person name="Nixon J."/>
            <person name="Bollina V."/>
            <person name="Clarke W.E."/>
            <person name="Tuteja R."/>
            <person name="Spillane C."/>
            <person name="Robinson S.J."/>
            <person name="Links M.G."/>
            <person name="Clarke C."/>
            <person name="Higgins E.E."/>
            <person name="Huebert T."/>
            <person name="Sharpe A.G."/>
            <person name="Parkin I.A."/>
        </authorList>
    </citation>
    <scope>NUCLEOTIDE SEQUENCE [LARGE SCALE GENOMIC DNA]</scope>
    <source>
        <strain evidence="9">cv. DH55</strain>
    </source>
</reference>